<evidence type="ECO:0000313" key="3">
    <source>
        <dbReference type="Proteomes" id="UP000321363"/>
    </source>
</evidence>
<dbReference type="EMBL" id="VOQF01000001">
    <property type="protein sequence ID" value="TXC92911.1"/>
    <property type="molecule type" value="Genomic_DNA"/>
</dbReference>
<evidence type="ECO:0000313" key="2">
    <source>
        <dbReference type="EMBL" id="TXC92911.1"/>
    </source>
</evidence>
<keyword evidence="3" id="KW-1185">Reference proteome</keyword>
<gene>
    <name evidence="2" type="ORF">FS935_01585</name>
</gene>
<comment type="caution">
    <text evidence="2">The sequence shown here is derived from an EMBL/GenBank/DDBJ whole genome shotgun (WGS) entry which is preliminary data.</text>
</comment>
<keyword evidence="1" id="KW-0812">Transmembrane</keyword>
<organism evidence="2 3">
    <name type="scientific">Metabacillus litoralis</name>
    <dbReference type="NCBI Taxonomy" id="152268"/>
    <lineage>
        <taxon>Bacteria</taxon>
        <taxon>Bacillati</taxon>
        <taxon>Bacillota</taxon>
        <taxon>Bacilli</taxon>
        <taxon>Bacillales</taxon>
        <taxon>Bacillaceae</taxon>
        <taxon>Metabacillus</taxon>
    </lineage>
</organism>
<accession>A0A5C6W530</accession>
<keyword evidence="1" id="KW-1133">Transmembrane helix</keyword>
<protein>
    <submittedName>
        <fullName evidence="2">Uncharacterized protein</fullName>
    </submittedName>
</protein>
<sequence>MLELLLLFVLLLFTALARYLIYGAFEPLSFTMIFLLPIAAVVMFLISKKLADKERSYFPKDIAGWSFYSLQKSLLIKKPLYEATVKRGYIKRYFPQKWQYVFGDIFGENWYLCLDIEIDQTNYDVRWYREKRLSNQDQWKIYKNGKQIGNATTQINVTNTTKLKEAITYKFNEIEYSSSASTLTSKISLTNNEELFATLKQNNLMSNVKVIDSKQSNQEHIVALILHSYYFKNK</sequence>
<dbReference type="OrthoDB" id="2856514at2"/>
<evidence type="ECO:0000256" key="1">
    <source>
        <dbReference type="SAM" id="Phobius"/>
    </source>
</evidence>
<dbReference type="Proteomes" id="UP000321363">
    <property type="component" value="Unassembled WGS sequence"/>
</dbReference>
<proteinExistence type="predicted"/>
<reference evidence="2 3" key="1">
    <citation type="journal article" date="2005" name="Int. J. Syst. Evol. Microbiol.">
        <title>Bacillus litoralis sp. nov., isolated from a tidal flat of the Yellow Sea in Korea.</title>
        <authorList>
            <person name="Yoon J.H."/>
            <person name="Oh T.K."/>
        </authorList>
    </citation>
    <scope>NUCLEOTIDE SEQUENCE [LARGE SCALE GENOMIC DNA]</scope>
    <source>
        <strain evidence="2 3">SW-211</strain>
    </source>
</reference>
<dbReference type="AlphaFoldDB" id="A0A5C6W530"/>
<dbReference type="RefSeq" id="WP_146945773.1">
    <property type="nucleotide sequence ID" value="NZ_VOQF01000001.1"/>
</dbReference>
<keyword evidence="1" id="KW-0472">Membrane</keyword>
<feature type="transmembrane region" description="Helical" evidence="1">
    <location>
        <begin position="27"/>
        <end position="46"/>
    </location>
</feature>
<name>A0A5C6W530_9BACI</name>